<protein>
    <submittedName>
        <fullName evidence="2">Retrovirus-related pol polyprotein from transposon opus</fullName>
    </submittedName>
</protein>
<accession>A0AAV4C2D8</accession>
<sequence length="132" mass="14736">MADCDFERRENHHFSVRLVCGCLNHETQKKLLALPAIDLDEVVRIMRADESACHSLVAIGEEYVIHKLAHRSSPHQVNTRQPGTLICINCGRRGHRANDTSCPALNQTCSLCGKLGHFKRVCHYEPAAKPAP</sequence>
<feature type="domain" description="CCHC-type" evidence="1">
    <location>
        <begin position="86"/>
        <end position="104"/>
    </location>
</feature>
<dbReference type="AlphaFoldDB" id="A0AAV4C2D8"/>
<proteinExistence type="predicted"/>
<name>A0AAV4C2D8_9GAST</name>
<dbReference type="InterPro" id="IPR001878">
    <property type="entry name" value="Znf_CCHC"/>
</dbReference>
<evidence type="ECO:0000313" key="3">
    <source>
        <dbReference type="Proteomes" id="UP000735302"/>
    </source>
</evidence>
<comment type="caution">
    <text evidence="2">The sequence shown here is derived from an EMBL/GenBank/DDBJ whole genome shotgun (WGS) entry which is preliminary data.</text>
</comment>
<dbReference type="EMBL" id="BLXT01005873">
    <property type="protein sequence ID" value="GFO26931.1"/>
    <property type="molecule type" value="Genomic_DNA"/>
</dbReference>
<dbReference type="SMART" id="SM00343">
    <property type="entry name" value="ZnF_C2HC"/>
    <property type="match status" value="2"/>
</dbReference>
<dbReference type="GO" id="GO:0003676">
    <property type="term" value="F:nucleic acid binding"/>
    <property type="evidence" value="ECO:0007669"/>
    <property type="project" value="InterPro"/>
</dbReference>
<evidence type="ECO:0000259" key="1">
    <source>
        <dbReference type="SMART" id="SM00343"/>
    </source>
</evidence>
<evidence type="ECO:0000313" key="2">
    <source>
        <dbReference type="EMBL" id="GFO26931.1"/>
    </source>
</evidence>
<dbReference type="SUPFAM" id="SSF57756">
    <property type="entry name" value="Retrovirus zinc finger-like domains"/>
    <property type="match status" value="1"/>
</dbReference>
<reference evidence="2 3" key="1">
    <citation type="journal article" date="2021" name="Elife">
        <title>Chloroplast acquisition without the gene transfer in kleptoplastic sea slugs, Plakobranchus ocellatus.</title>
        <authorList>
            <person name="Maeda T."/>
            <person name="Takahashi S."/>
            <person name="Yoshida T."/>
            <person name="Shimamura S."/>
            <person name="Takaki Y."/>
            <person name="Nagai Y."/>
            <person name="Toyoda A."/>
            <person name="Suzuki Y."/>
            <person name="Arimoto A."/>
            <person name="Ishii H."/>
            <person name="Satoh N."/>
            <person name="Nishiyama T."/>
            <person name="Hasebe M."/>
            <person name="Maruyama T."/>
            <person name="Minagawa J."/>
            <person name="Obokata J."/>
            <person name="Shigenobu S."/>
        </authorList>
    </citation>
    <scope>NUCLEOTIDE SEQUENCE [LARGE SCALE GENOMIC DNA]</scope>
</reference>
<dbReference type="GO" id="GO:0008270">
    <property type="term" value="F:zinc ion binding"/>
    <property type="evidence" value="ECO:0007669"/>
    <property type="project" value="InterPro"/>
</dbReference>
<dbReference type="Gene3D" id="4.10.60.10">
    <property type="entry name" value="Zinc finger, CCHC-type"/>
    <property type="match status" value="1"/>
</dbReference>
<dbReference type="InterPro" id="IPR036875">
    <property type="entry name" value="Znf_CCHC_sf"/>
</dbReference>
<gene>
    <name evidence="2" type="ORF">PoB_005343600</name>
</gene>
<dbReference type="Proteomes" id="UP000735302">
    <property type="component" value="Unassembled WGS sequence"/>
</dbReference>
<feature type="domain" description="CCHC-type" evidence="1">
    <location>
        <begin position="108"/>
        <end position="124"/>
    </location>
</feature>
<organism evidence="2 3">
    <name type="scientific">Plakobranchus ocellatus</name>
    <dbReference type="NCBI Taxonomy" id="259542"/>
    <lineage>
        <taxon>Eukaryota</taxon>
        <taxon>Metazoa</taxon>
        <taxon>Spiralia</taxon>
        <taxon>Lophotrochozoa</taxon>
        <taxon>Mollusca</taxon>
        <taxon>Gastropoda</taxon>
        <taxon>Heterobranchia</taxon>
        <taxon>Euthyneura</taxon>
        <taxon>Panpulmonata</taxon>
        <taxon>Sacoglossa</taxon>
        <taxon>Placobranchoidea</taxon>
        <taxon>Plakobranchidae</taxon>
        <taxon>Plakobranchus</taxon>
    </lineage>
</organism>
<keyword evidence="3" id="KW-1185">Reference proteome</keyword>